<evidence type="ECO:0000256" key="3">
    <source>
        <dbReference type="ARBA" id="ARBA00022840"/>
    </source>
</evidence>
<keyword evidence="1" id="KW-0813">Transport</keyword>
<evidence type="ECO:0000256" key="2">
    <source>
        <dbReference type="ARBA" id="ARBA00022741"/>
    </source>
</evidence>
<keyword evidence="6" id="KW-1185">Reference proteome</keyword>
<dbReference type="InterPro" id="IPR027417">
    <property type="entry name" value="P-loop_NTPase"/>
</dbReference>
<dbReference type="PANTHER" id="PTHR42788">
    <property type="entry name" value="TAURINE IMPORT ATP-BINDING PROTEIN-RELATED"/>
    <property type="match status" value="1"/>
</dbReference>
<dbReference type="PROSITE" id="PS50893">
    <property type="entry name" value="ABC_TRANSPORTER_2"/>
    <property type="match status" value="1"/>
</dbReference>
<evidence type="ECO:0000259" key="4">
    <source>
        <dbReference type="PROSITE" id="PS50893"/>
    </source>
</evidence>
<feature type="domain" description="ABC transporter" evidence="4">
    <location>
        <begin position="15"/>
        <end position="246"/>
    </location>
</feature>
<dbReference type="RefSeq" id="WP_161253279.1">
    <property type="nucleotide sequence ID" value="NZ_WXEY01000001.1"/>
</dbReference>
<dbReference type="Gene3D" id="3.40.50.300">
    <property type="entry name" value="P-loop containing nucleotide triphosphate hydrolases"/>
    <property type="match status" value="1"/>
</dbReference>
<dbReference type="CDD" id="cd03293">
    <property type="entry name" value="ABC_NrtD_SsuB_transporters"/>
    <property type="match status" value="1"/>
</dbReference>
<dbReference type="OrthoDB" id="9801958at2"/>
<proteinExistence type="predicted"/>
<accession>A0A845L0G6</accession>
<protein>
    <submittedName>
        <fullName evidence="5">ATP-binding cassette domain-containing protein</fullName>
    </submittedName>
</protein>
<dbReference type="EMBL" id="WXEY01000001">
    <property type="protein sequence ID" value="MZP28224.1"/>
    <property type="molecule type" value="Genomic_DNA"/>
</dbReference>
<dbReference type="GO" id="GO:0005524">
    <property type="term" value="F:ATP binding"/>
    <property type="evidence" value="ECO:0007669"/>
    <property type="project" value="UniProtKB-KW"/>
</dbReference>
<keyword evidence="3 5" id="KW-0067">ATP-binding</keyword>
<dbReference type="InterPro" id="IPR017871">
    <property type="entry name" value="ABC_transporter-like_CS"/>
</dbReference>
<dbReference type="SUPFAM" id="SSF52540">
    <property type="entry name" value="P-loop containing nucleoside triphosphate hydrolases"/>
    <property type="match status" value="1"/>
</dbReference>
<dbReference type="InterPro" id="IPR003439">
    <property type="entry name" value="ABC_transporter-like_ATP-bd"/>
</dbReference>
<evidence type="ECO:0000313" key="5">
    <source>
        <dbReference type="EMBL" id="MZP28224.1"/>
    </source>
</evidence>
<dbReference type="AlphaFoldDB" id="A0A845L0G6"/>
<evidence type="ECO:0000256" key="1">
    <source>
        <dbReference type="ARBA" id="ARBA00022448"/>
    </source>
</evidence>
<dbReference type="Proteomes" id="UP000463470">
    <property type="component" value="Unassembled WGS sequence"/>
</dbReference>
<dbReference type="Pfam" id="PF00005">
    <property type="entry name" value="ABC_tran"/>
    <property type="match status" value="1"/>
</dbReference>
<name>A0A845L0G6_9FIRM</name>
<dbReference type="PROSITE" id="PS00211">
    <property type="entry name" value="ABC_TRANSPORTER_1"/>
    <property type="match status" value="1"/>
</dbReference>
<reference evidence="5 6" key="1">
    <citation type="submission" date="2020-01" db="EMBL/GenBank/DDBJ databases">
        <title>Whole-genome sequence of Heliobacterium undosum DSM 13378.</title>
        <authorList>
            <person name="Kyndt J.A."/>
            <person name="Meyer T.E."/>
        </authorList>
    </citation>
    <scope>NUCLEOTIDE SEQUENCE [LARGE SCALE GENOMIC DNA]</scope>
    <source>
        <strain evidence="5 6">DSM 13378</strain>
    </source>
</reference>
<dbReference type="SMART" id="SM00382">
    <property type="entry name" value="AAA"/>
    <property type="match status" value="1"/>
</dbReference>
<dbReference type="PANTHER" id="PTHR42788:SF13">
    <property type="entry name" value="ALIPHATIC SULFONATES IMPORT ATP-BINDING PROTEIN SSUB"/>
    <property type="match status" value="1"/>
</dbReference>
<dbReference type="InterPro" id="IPR050166">
    <property type="entry name" value="ABC_transporter_ATP-bind"/>
</dbReference>
<sequence>MTQDGGKRTGVVPAVELRDVSVTYQTPKGEIPALAGINLGIAAGEFVAIVGPSGCGKSTILSLIAGLLKPTAGDILVSGERAGLHSTRVGYMLQQDYLLPWRTVRENALLGLELMKEVRTEREKKVEALLENYGLGHFLHHHPQELSGGMRQRVALVRTLAVEPEIFLLDEPFSALDYQTRTTIQEEVWRALRASRRTTILVTHDVVEAVAMSDRVIVLSARPAEIKRELVIDFGVERPGPWLARKAARFNEYVDAVWAELKAYVAVNANGNSTEPGRETC</sequence>
<gene>
    <name evidence="5" type="ORF">GTO91_00600</name>
</gene>
<comment type="caution">
    <text evidence="5">The sequence shown here is derived from an EMBL/GenBank/DDBJ whole genome shotgun (WGS) entry which is preliminary data.</text>
</comment>
<evidence type="ECO:0000313" key="6">
    <source>
        <dbReference type="Proteomes" id="UP000463470"/>
    </source>
</evidence>
<dbReference type="InterPro" id="IPR003593">
    <property type="entry name" value="AAA+_ATPase"/>
</dbReference>
<dbReference type="GO" id="GO:0016887">
    <property type="term" value="F:ATP hydrolysis activity"/>
    <property type="evidence" value="ECO:0007669"/>
    <property type="project" value="InterPro"/>
</dbReference>
<organism evidence="5 6">
    <name type="scientific">Heliomicrobium undosum</name>
    <dbReference type="NCBI Taxonomy" id="121734"/>
    <lineage>
        <taxon>Bacteria</taxon>
        <taxon>Bacillati</taxon>
        <taxon>Bacillota</taxon>
        <taxon>Clostridia</taxon>
        <taxon>Eubacteriales</taxon>
        <taxon>Heliobacteriaceae</taxon>
        <taxon>Heliomicrobium</taxon>
    </lineage>
</organism>
<keyword evidence="2" id="KW-0547">Nucleotide-binding</keyword>